<organism evidence="2 3">
    <name type="scientific">Zizania palustris</name>
    <name type="common">Northern wild rice</name>
    <dbReference type="NCBI Taxonomy" id="103762"/>
    <lineage>
        <taxon>Eukaryota</taxon>
        <taxon>Viridiplantae</taxon>
        <taxon>Streptophyta</taxon>
        <taxon>Embryophyta</taxon>
        <taxon>Tracheophyta</taxon>
        <taxon>Spermatophyta</taxon>
        <taxon>Magnoliopsida</taxon>
        <taxon>Liliopsida</taxon>
        <taxon>Poales</taxon>
        <taxon>Poaceae</taxon>
        <taxon>BOP clade</taxon>
        <taxon>Oryzoideae</taxon>
        <taxon>Oryzeae</taxon>
        <taxon>Zizaniinae</taxon>
        <taxon>Zizania</taxon>
    </lineage>
</organism>
<dbReference type="EMBL" id="JAAALK010000283">
    <property type="protein sequence ID" value="KAG8075914.1"/>
    <property type="molecule type" value="Genomic_DNA"/>
</dbReference>
<sequence>MDAGGSGYDDQATLPPSVYIVVRNHGYEIFFELQPSEFDGKGEKKSDEEDDDAEPKNGDDDVEMKDRDIKRQKNDSKVSLGMKNSCSAPAKMASTYNAMALADKAISTTPPSLNISLSPMKMEAFATESSVILETPLSQQGTHEIEEKVRPCILEEPKYSSSGFGGRP</sequence>
<protein>
    <submittedName>
        <fullName evidence="2">Uncharacterized protein</fullName>
    </submittedName>
</protein>
<dbReference type="OrthoDB" id="694714at2759"/>
<reference evidence="2" key="2">
    <citation type="submission" date="2021-02" db="EMBL/GenBank/DDBJ databases">
        <authorList>
            <person name="Kimball J.A."/>
            <person name="Haas M.W."/>
            <person name="Macchietto M."/>
            <person name="Kono T."/>
            <person name="Duquette J."/>
            <person name="Shao M."/>
        </authorList>
    </citation>
    <scope>NUCLEOTIDE SEQUENCE</scope>
    <source>
        <tissue evidence="2">Fresh leaf tissue</tissue>
    </source>
</reference>
<gene>
    <name evidence="2" type="ORF">GUJ93_ZPchr0006g40793</name>
</gene>
<proteinExistence type="predicted"/>
<evidence type="ECO:0000256" key="1">
    <source>
        <dbReference type="SAM" id="MobiDB-lite"/>
    </source>
</evidence>
<evidence type="ECO:0000313" key="3">
    <source>
        <dbReference type="Proteomes" id="UP000729402"/>
    </source>
</evidence>
<dbReference type="Proteomes" id="UP000729402">
    <property type="component" value="Unassembled WGS sequence"/>
</dbReference>
<evidence type="ECO:0000313" key="2">
    <source>
        <dbReference type="EMBL" id="KAG8075914.1"/>
    </source>
</evidence>
<feature type="compositionally biased region" description="Basic and acidic residues" evidence="1">
    <location>
        <begin position="54"/>
        <end position="76"/>
    </location>
</feature>
<comment type="caution">
    <text evidence="2">The sequence shown here is derived from an EMBL/GenBank/DDBJ whole genome shotgun (WGS) entry which is preliminary data.</text>
</comment>
<keyword evidence="3" id="KW-1185">Reference proteome</keyword>
<name>A0A8J5T0T4_ZIZPA</name>
<feature type="region of interest" description="Disordered" evidence="1">
    <location>
        <begin position="33"/>
        <end position="83"/>
    </location>
</feature>
<accession>A0A8J5T0T4</accession>
<dbReference type="AlphaFoldDB" id="A0A8J5T0T4"/>
<reference evidence="2" key="1">
    <citation type="journal article" date="2021" name="bioRxiv">
        <title>Whole Genome Assembly and Annotation of Northern Wild Rice, Zizania palustris L., Supports a Whole Genome Duplication in the Zizania Genus.</title>
        <authorList>
            <person name="Haas M."/>
            <person name="Kono T."/>
            <person name="Macchietto M."/>
            <person name="Millas R."/>
            <person name="McGilp L."/>
            <person name="Shao M."/>
            <person name="Duquette J."/>
            <person name="Hirsch C.N."/>
            <person name="Kimball J."/>
        </authorList>
    </citation>
    <scope>NUCLEOTIDE SEQUENCE</scope>
    <source>
        <tissue evidence="2">Fresh leaf tissue</tissue>
    </source>
</reference>
<feature type="compositionally biased region" description="Basic and acidic residues" evidence="1">
    <location>
        <begin position="38"/>
        <end position="47"/>
    </location>
</feature>